<comment type="caution">
    <text evidence="4">The sequence shown here is derived from an EMBL/GenBank/DDBJ whole genome shotgun (WGS) entry which is preliminary data.</text>
</comment>
<dbReference type="AlphaFoldDB" id="A0AA89CBR8"/>
<evidence type="ECO:0000313" key="5">
    <source>
        <dbReference type="Proteomes" id="UP001186944"/>
    </source>
</evidence>
<evidence type="ECO:0000259" key="3">
    <source>
        <dbReference type="Pfam" id="PF17517"/>
    </source>
</evidence>
<accession>A0AA89CBR8</accession>
<feature type="signal peptide" evidence="2">
    <location>
        <begin position="1"/>
        <end position="21"/>
    </location>
</feature>
<dbReference type="PANTHER" id="PTHR46534">
    <property type="entry name" value="IGGFC_BINDING DOMAIN-CONTAINING PROTEIN"/>
    <property type="match status" value="1"/>
</dbReference>
<evidence type="ECO:0000313" key="4">
    <source>
        <dbReference type="EMBL" id="KAK3104364.1"/>
    </source>
</evidence>
<dbReference type="InterPro" id="IPR035234">
    <property type="entry name" value="IgGFc-bd_N"/>
</dbReference>
<feature type="domain" description="IgGFc-binding protein N-terminal" evidence="3">
    <location>
        <begin position="468"/>
        <end position="746"/>
    </location>
</feature>
<gene>
    <name evidence="4" type="ORF">FSP39_000295</name>
</gene>
<feature type="region of interest" description="Disordered" evidence="1">
    <location>
        <begin position="198"/>
        <end position="230"/>
    </location>
</feature>
<proteinExistence type="predicted"/>
<sequence>MKTEEMLRILVIFCCGYSVLGATDSDTSGNVDNDRNGPSKADLLLEITSLRQLVNQESLYRQELERQVREFRQQMQNGYTPNLVGIKAESSNETYTCSSTLSSVMAKLSNIARGIEAKNKEIERITNMFQILNVSIAECIEAKNSDIDKITNMMESFNVSIARSIGAKNSDIEIIATMVQSLNVSMARIVNISQNMVNEEMSNPHRNTLEAKVSSEQDSNKDGSTQSDQAQKLGNILSKYGKGHMGKSFAIMVPTGLSGRNMPVHLIISTESNTQITMRSSYPGLSKVFSVTPPGKNLTLPGDFALRQIGGAVVQSRGIVLESAEYVSVYVFHEDGYVAIPARYFGTHYKSLTTDHGDSFITIMPHGGCASVDITSHMGKRFAIMVPPGKSKRYRPIQLIISSESNTQISMKSTYPGLIRVFNITPPGKNISIPLDLALSQSGIRLQSRGIILESTEYVSVYVFNEDGYFALPARYLGTYYKSMTTDHGRSFIAIMPYGGSARVQITSTKGISSRNITIPELWVYSFWSSSVFRNVIISSNQTIAVISGHYDPHKVNMKISKQILFDYIPPVQSWDTSFIIPYIQNTTFKYDFLYTTSTTKIYAIRNFTTSQETITLPYKYVRSDKYVSNFIETVQGKMAVVLWYYWGTVLNTFMCVIPSLSQFSNNYHFWTPFYANNNFLAAIIKEEDLPGLIVDNSNVSNPYMSHSVLTLDEVKYNILTIAVTHGWHAVRHVDPGVRFGLIMYGGDLNISYGLPLGLRMD</sequence>
<dbReference type="Proteomes" id="UP001186944">
    <property type="component" value="Unassembled WGS sequence"/>
</dbReference>
<feature type="chain" id="PRO_5041634861" description="IgGFc-binding protein N-terminal domain-containing protein" evidence="2">
    <location>
        <begin position="22"/>
        <end position="762"/>
    </location>
</feature>
<evidence type="ECO:0000256" key="2">
    <source>
        <dbReference type="SAM" id="SignalP"/>
    </source>
</evidence>
<protein>
    <recommendedName>
        <fullName evidence="3">IgGFc-binding protein N-terminal domain-containing protein</fullName>
    </recommendedName>
</protein>
<evidence type="ECO:0000256" key="1">
    <source>
        <dbReference type="SAM" id="MobiDB-lite"/>
    </source>
</evidence>
<dbReference type="EMBL" id="VSWD01000004">
    <property type="protein sequence ID" value="KAK3104364.1"/>
    <property type="molecule type" value="Genomic_DNA"/>
</dbReference>
<organism evidence="4 5">
    <name type="scientific">Pinctada imbricata</name>
    <name type="common">Atlantic pearl-oyster</name>
    <name type="synonym">Pinctada martensii</name>
    <dbReference type="NCBI Taxonomy" id="66713"/>
    <lineage>
        <taxon>Eukaryota</taxon>
        <taxon>Metazoa</taxon>
        <taxon>Spiralia</taxon>
        <taxon>Lophotrochozoa</taxon>
        <taxon>Mollusca</taxon>
        <taxon>Bivalvia</taxon>
        <taxon>Autobranchia</taxon>
        <taxon>Pteriomorphia</taxon>
        <taxon>Pterioida</taxon>
        <taxon>Pterioidea</taxon>
        <taxon>Pteriidae</taxon>
        <taxon>Pinctada</taxon>
    </lineage>
</organism>
<name>A0AA89CBR8_PINIB</name>
<reference evidence="4" key="1">
    <citation type="submission" date="2019-08" db="EMBL/GenBank/DDBJ databases">
        <title>The improved chromosome-level genome for the pearl oyster Pinctada fucata martensii using PacBio sequencing and Hi-C.</title>
        <authorList>
            <person name="Zheng Z."/>
        </authorList>
    </citation>
    <scope>NUCLEOTIDE SEQUENCE</scope>
    <source>
        <strain evidence="4">ZZ-2019</strain>
        <tissue evidence="4">Adductor muscle</tissue>
    </source>
</reference>
<dbReference type="Pfam" id="PF17517">
    <property type="entry name" value="IgGFc_binding"/>
    <property type="match status" value="1"/>
</dbReference>
<keyword evidence="2" id="KW-0732">Signal</keyword>
<dbReference type="PANTHER" id="PTHR46534:SF1">
    <property type="entry name" value="IGGFC-BINDING PROTEIN N-TERMINAL DOMAIN-CONTAINING PROTEIN"/>
    <property type="match status" value="1"/>
</dbReference>
<keyword evidence="5" id="KW-1185">Reference proteome</keyword>
<feature type="compositionally biased region" description="Basic and acidic residues" evidence="1">
    <location>
        <begin position="207"/>
        <end position="221"/>
    </location>
</feature>